<keyword evidence="2" id="KW-0472">Membrane</keyword>
<evidence type="ECO:0000313" key="4">
    <source>
        <dbReference type="Proteomes" id="UP000001554"/>
    </source>
</evidence>
<dbReference type="InterPro" id="IPR016187">
    <property type="entry name" value="CTDL_fold"/>
</dbReference>
<dbReference type="KEGG" id="bfo:118422238"/>
<dbReference type="InterPro" id="IPR018378">
    <property type="entry name" value="C-type_lectin_CS"/>
</dbReference>
<sequence>MLVFSEFSTDDVTTGSNSEDGIRSPVQFRVRTGTMKKTITVLSLVLNCCLLVVVIFLGVAVMNIKLSVSQLEEKTGAAIADQSNAFENLQKTLQMPGDFTEGVKKDGKAPEKQTNLPILTDIPESENLQRLEKIDTNIKNQQNKPEKAHPTTATSRPFSFCPNDYQKYREVCYKPFETRKQFREAAAACVADGGTLAMPRDAGINAFLISLIDSAKFKFAKFWFGLHSQRENGRWEWIDGTPLGTNFSMWGEGQPSNNGTGHQRCVLYMYWRVYNDINWNDYGCTGRRNFICQIIPSDTQNK</sequence>
<keyword evidence="1" id="KW-1015">Disulfide bond</keyword>
<evidence type="ECO:0000313" key="5">
    <source>
        <dbReference type="RefSeq" id="XP_035685649.1"/>
    </source>
</evidence>
<dbReference type="CDD" id="cd00037">
    <property type="entry name" value="CLECT"/>
    <property type="match status" value="1"/>
</dbReference>
<reference evidence="4" key="1">
    <citation type="journal article" date="2020" name="Nat. Ecol. Evol.">
        <title>Deeply conserved synteny resolves early events in vertebrate evolution.</title>
        <authorList>
            <person name="Simakov O."/>
            <person name="Marletaz F."/>
            <person name="Yue J.X."/>
            <person name="O'Connell B."/>
            <person name="Jenkins J."/>
            <person name="Brandt A."/>
            <person name="Calef R."/>
            <person name="Tung C.H."/>
            <person name="Huang T.K."/>
            <person name="Schmutz J."/>
            <person name="Satoh N."/>
            <person name="Yu J.K."/>
            <person name="Putnam N.H."/>
            <person name="Green R.E."/>
            <person name="Rokhsar D.S."/>
        </authorList>
    </citation>
    <scope>NUCLEOTIDE SEQUENCE [LARGE SCALE GENOMIC DNA]</scope>
    <source>
        <strain evidence="4">S238N-H82</strain>
    </source>
</reference>
<dbReference type="PROSITE" id="PS50041">
    <property type="entry name" value="C_TYPE_LECTIN_2"/>
    <property type="match status" value="1"/>
</dbReference>
<name>A0A9J7LPM1_BRAFL</name>
<feature type="domain" description="C-type lectin" evidence="3">
    <location>
        <begin position="168"/>
        <end position="293"/>
    </location>
</feature>
<dbReference type="SUPFAM" id="SSF56436">
    <property type="entry name" value="C-type lectin-like"/>
    <property type="match status" value="1"/>
</dbReference>
<dbReference type="Pfam" id="PF00059">
    <property type="entry name" value="Lectin_C"/>
    <property type="match status" value="1"/>
</dbReference>
<dbReference type="InterPro" id="IPR050801">
    <property type="entry name" value="Ca-Dep_Lectins_ImmuneDev"/>
</dbReference>
<protein>
    <submittedName>
        <fullName evidence="5">CD209 antigen-like protein E</fullName>
    </submittedName>
</protein>
<keyword evidence="2" id="KW-0812">Transmembrane</keyword>
<dbReference type="AlphaFoldDB" id="A0A9J7LPM1"/>
<keyword evidence="2" id="KW-1133">Transmembrane helix</keyword>
<dbReference type="OrthoDB" id="10032136at2759"/>
<evidence type="ECO:0000256" key="2">
    <source>
        <dbReference type="SAM" id="Phobius"/>
    </source>
</evidence>
<dbReference type="InterPro" id="IPR016186">
    <property type="entry name" value="C-type_lectin-like/link_sf"/>
</dbReference>
<dbReference type="GeneID" id="118422238"/>
<reference evidence="5" key="2">
    <citation type="submission" date="2025-08" db="UniProtKB">
        <authorList>
            <consortium name="RefSeq"/>
        </authorList>
    </citation>
    <scope>IDENTIFICATION</scope>
    <source>
        <strain evidence="5">S238N-H82</strain>
        <tissue evidence="5">Testes</tissue>
    </source>
</reference>
<keyword evidence="4" id="KW-1185">Reference proteome</keyword>
<dbReference type="RefSeq" id="XP_035685649.1">
    <property type="nucleotide sequence ID" value="XM_035829756.1"/>
</dbReference>
<dbReference type="SMART" id="SM00034">
    <property type="entry name" value="CLECT"/>
    <property type="match status" value="1"/>
</dbReference>
<dbReference type="PROSITE" id="PS00615">
    <property type="entry name" value="C_TYPE_LECTIN_1"/>
    <property type="match status" value="1"/>
</dbReference>
<feature type="transmembrane region" description="Helical" evidence="2">
    <location>
        <begin position="39"/>
        <end position="62"/>
    </location>
</feature>
<dbReference type="OMA" id="ENGRWEW"/>
<evidence type="ECO:0000259" key="3">
    <source>
        <dbReference type="PROSITE" id="PS50041"/>
    </source>
</evidence>
<dbReference type="PANTHER" id="PTHR22801:SF63">
    <property type="entry name" value="C-TYPE LECTIN DOMAIN-CONTAINING PROTEIN"/>
    <property type="match status" value="1"/>
</dbReference>
<dbReference type="InterPro" id="IPR001304">
    <property type="entry name" value="C-type_lectin-like"/>
</dbReference>
<dbReference type="Gene3D" id="3.10.100.10">
    <property type="entry name" value="Mannose-Binding Protein A, subunit A"/>
    <property type="match status" value="1"/>
</dbReference>
<dbReference type="Proteomes" id="UP000001554">
    <property type="component" value="Chromosome 9"/>
</dbReference>
<dbReference type="PANTHER" id="PTHR22801">
    <property type="entry name" value="LITHOSTATHINE"/>
    <property type="match status" value="1"/>
</dbReference>
<organism evidence="4 5">
    <name type="scientific">Branchiostoma floridae</name>
    <name type="common">Florida lancelet</name>
    <name type="synonym">Amphioxus</name>
    <dbReference type="NCBI Taxonomy" id="7739"/>
    <lineage>
        <taxon>Eukaryota</taxon>
        <taxon>Metazoa</taxon>
        <taxon>Chordata</taxon>
        <taxon>Cephalochordata</taxon>
        <taxon>Leptocardii</taxon>
        <taxon>Amphioxiformes</taxon>
        <taxon>Branchiostomatidae</taxon>
        <taxon>Branchiostoma</taxon>
    </lineage>
</organism>
<gene>
    <name evidence="5" type="primary">LOC118422238</name>
</gene>
<evidence type="ECO:0000256" key="1">
    <source>
        <dbReference type="ARBA" id="ARBA00023157"/>
    </source>
</evidence>
<accession>A0A9J7LPM1</accession>
<proteinExistence type="predicted"/>